<evidence type="ECO:0000313" key="2">
    <source>
        <dbReference type="Proteomes" id="UP000604341"/>
    </source>
</evidence>
<comment type="caution">
    <text evidence="1">The sequence shown here is derived from an EMBL/GenBank/DDBJ whole genome shotgun (WGS) entry which is preliminary data.</text>
</comment>
<sequence>MSDLPTAAQARILSENRRALRTEGEVMRLRTRISNALERGQTSIQVQPRLSPDARRRLEALGYTVTTYVPTQQETGCEPHDTVRW</sequence>
<reference evidence="2" key="1">
    <citation type="journal article" date="2019" name="Int. J. Syst. Evol. Microbiol.">
        <title>The Global Catalogue of Microorganisms (GCM) 10K type strain sequencing project: providing services to taxonomists for standard genome sequencing and annotation.</title>
        <authorList>
            <consortium name="The Broad Institute Genomics Platform"/>
            <consortium name="The Broad Institute Genome Sequencing Center for Infectious Disease"/>
            <person name="Wu L."/>
            <person name="Ma J."/>
        </authorList>
    </citation>
    <scope>NUCLEOTIDE SEQUENCE [LARGE SCALE GENOMIC DNA]</scope>
    <source>
        <strain evidence="2">JCM 19173</strain>
    </source>
</reference>
<evidence type="ECO:0000313" key="1">
    <source>
        <dbReference type="EMBL" id="GGL15685.1"/>
    </source>
</evidence>
<name>A0ABQ2FQ25_9DEIO</name>
<organism evidence="1 2">
    <name type="scientific">Deinococcus radiotolerans</name>
    <dbReference type="NCBI Taxonomy" id="1309407"/>
    <lineage>
        <taxon>Bacteria</taxon>
        <taxon>Thermotogati</taxon>
        <taxon>Deinococcota</taxon>
        <taxon>Deinococci</taxon>
        <taxon>Deinococcales</taxon>
        <taxon>Deinococcaceae</taxon>
        <taxon>Deinococcus</taxon>
    </lineage>
</organism>
<keyword evidence="2" id="KW-1185">Reference proteome</keyword>
<accession>A0ABQ2FQ25</accession>
<dbReference type="EMBL" id="BMPE01000021">
    <property type="protein sequence ID" value="GGL15685.1"/>
    <property type="molecule type" value="Genomic_DNA"/>
</dbReference>
<gene>
    <name evidence="1" type="ORF">GCM10010844_38280</name>
</gene>
<proteinExistence type="predicted"/>
<dbReference type="RefSeq" id="WP_189070584.1">
    <property type="nucleotide sequence ID" value="NZ_BMPE01000021.1"/>
</dbReference>
<protein>
    <submittedName>
        <fullName evidence="1">Uncharacterized protein</fullName>
    </submittedName>
</protein>
<dbReference type="Proteomes" id="UP000604341">
    <property type="component" value="Unassembled WGS sequence"/>
</dbReference>